<keyword evidence="4" id="KW-1185">Reference proteome</keyword>
<feature type="compositionally biased region" description="Basic and acidic residues" evidence="1">
    <location>
        <begin position="106"/>
        <end position="119"/>
    </location>
</feature>
<evidence type="ECO:0000313" key="3">
    <source>
        <dbReference type="EMBL" id="TWU19437.1"/>
    </source>
</evidence>
<feature type="signal peptide" evidence="2">
    <location>
        <begin position="1"/>
        <end position="24"/>
    </location>
</feature>
<protein>
    <submittedName>
        <fullName evidence="3">Uncharacterized protein</fullName>
    </submittedName>
</protein>
<sequence>MRRIPQQLLLAFCVAAPLAVTYQAARDSAGAQEAGNDPRMKLNDGIPPAALLTDRGRELADSLKNLRRTRANLGPKHPTLPVIEQAISDTEKQLQAWLPNGTENENPFKTRDAAPRESSLDVGKNSSPAGMNSTDLRQLVLRLHERVEALEARVQALERLRN</sequence>
<dbReference type="Proteomes" id="UP000319908">
    <property type="component" value="Unassembled WGS sequence"/>
</dbReference>
<evidence type="ECO:0000313" key="4">
    <source>
        <dbReference type="Proteomes" id="UP000319908"/>
    </source>
</evidence>
<dbReference type="EMBL" id="SJPU01000001">
    <property type="protein sequence ID" value="TWU19437.1"/>
    <property type="molecule type" value="Genomic_DNA"/>
</dbReference>
<feature type="region of interest" description="Disordered" evidence="1">
    <location>
        <begin position="98"/>
        <end position="133"/>
    </location>
</feature>
<dbReference type="RefSeq" id="WP_146406250.1">
    <property type="nucleotide sequence ID" value="NZ_SJPU01000001.1"/>
</dbReference>
<dbReference type="OrthoDB" id="286590at2"/>
<dbReference type="AlphaFoldDB" id="A0A5C6C603"/>
<evidence type="ECO:0000256" key="1">
    <source>
        <dbReference type="SAM" id="MobiDB-lite"/>
    </source>
</evidence>
<name>A0A5C6C603_9BACT</name>
<accession>A0A5C6C603</accession>
<proteinExistence type="predicted"/>
<keyword evidence="2" id="KW-0732">Signal</keyword>
<evidence type="ECO:0000256" key="2">
    <source>
        <dbReference type="SAM" id="SignalP"/>
    </source>
</evidence>
<comment type="caution">
    <text evidence="3">The sequence shown here is derived from an EMBL/GenBank/DDBJ whole genome shotgun (WGS) entry which is preliminary data.</text>
</comment>
<feature type="chain" id="PRO_5022992597" evidence="2">
    <location>
        <begin position="25"/>
        <end position="162"/>
    </location>
</feature>
<feature type="compositionally biased region" description="Polar residues" evidence="1">
    <location>
        <begin position="124"/>
        <end position="133"/>
    </location>
</feature>
<organism evidence="3 4">
    <name type="scientific">Allorhodopirellula heiligendammensis</name>
    <dbReference type="NCBI Taxonomy" id="2714739"/>
    <lineage>
        <taxon>Bacteria</taxon>
        <taxon>Pseudomonadati</taxon>
        <taxon>Planctomycetota</taxon>
        <taxon>Planctomycetia</taxon>
        <taxon>Pirellulales</taxon>
        <taxon>Pirellulaceae</taxon>
        <taxon>Allorhodopirellula</taxon>
    </lineage>
</organism>
<gene>
    <name evidence="3" type="ORF">Poly21_16100</name>
</gene>
<reference evidence="3 4" key="1">
    <citation type="journal article" date="2020" name="Antonie Van Leeuwenhoek">
        <title>Rhodopirellula heiligendammensis sp. nov., Rhodopirellula pilleata sp. nov., and Rhodopirellula solitaria sp. nov. isolated from natural or artificial marine surfaces in Northern Germany and California, USA, and emended description of the genus Rhodopirellula.</title>
        <authorList>
            <person name="Kallscheuer N."/>
            <person name="Wiegand S."/>
            <person name="Jogler M."/>
            <person name="Boedeker C."/>
            <person name="Peeters S.H."/>
            <person name="Rast P."/>
            <person name="Heuer A."/>
            <person name="Jetten M.S.M."/>
            <person name="Rohde M."/>
            <person name="Jogler C."/>
        </authorList>
    </citation>
    <scope>NUCLEOTIDE SEQUENCE [LARGE SCALE GENOMIC DNA]</scope>
    <source>
        <strain evidence="3 4">Poly21</strain>
    </source>
</reference>